<dbReference type="PANTHER" id="PTHR46797:SF1">
    <property type="entry name" value="METHYLPHOSPHONATE SYNTHASE"/>
    <property type="match status" value="1"/>
</dbReference>
<dbReference type="PANTHER" id="PTHR46797">
    <property type="entry name" value="HTH-TYPE TRANSCRIPTIONAL REGULATOR"/>
    <property type="match status" value="1"/>
</dbReference>
<organism evidence="3 4">
    <name type="scientific">Luedemannella helvata</name>
    <dbReference type="NCBI Taxonomy" id="349315"/>
    <lineage>
        <taxon>Bacteria</taxon>
        <taxon>Bacillati</taxon>
        <taxon>Actinomycetota</taxon>
        <taxon>Actinomycetes</taxon>
        <taxon>Micromonosporales</taxon>
        <taxon>Micromonosporaceae</taxon>
        <taxon>Luedemannella</taxon>
    </lineage>
</organism>
<dbReference type="Proteomes" id="UP001500655">
    <property type="component" value="Unassembled WGS sequence"/>
</dbReference>
<name>A0ABN2L8E7_9ACTN</name>
<reference evidence="3 4" key="1">
    <citation type="journal article" date="2019" name="Int. J. Syst. Evol. Microbiol.">
        <title>The Global Catalogue of Microorganisms (GCM) 10K type strain sequencing project: providing services to taxonomists for standard genome sequencing and annotation.</title>
        <authorList>
            <consortium name="The Broad Institute Genomics Platform"/>
            <consortium name="The Broad Institute Genome Sequencing Center for Infectious Disease"/>
            <person name="Wu L."/>
            <person name="Ma J."/>
        </authorList>
    </citation>
    <scope>NUCLEOTIDE SEQUENCE [LARGE SCALE GENOMIC DNA]</scope>
    <source>
        <strain evidence="3 4">JCM 13249</strain>
    </source>
</reference>
<comment type="caution">
    <text evidence="3">The sequence shown here is derived from an EMBL/GenBank/DDBJ whole genome shotgun (WGS) entry which is preliminary data.</text>
</comment>
<gene>
    <name evidence="3" type="ORF">GCM10009681_57110</name>
</gene>
<proteinExistence type="predicted"/>
<keyword evidence="1" id="KW-0238">DNA-binding</keyword>
<protein>
    <recommendedName>
        <fullName evidence="2">HTH cro/C1-type domain-containing protein</fullName>
    </recommendedName>
</protein>
<feature type="domain" description="HTH cro/C1-type" evidence="2">
    <location>
        <begin position="20"/>
        <end position="74"/>
    </location>
</feature>
<dbReference type="RefSeq" id="WP_030900934.1">
    <property type="nucleotide sequence ID" value="NZ_BAAALS010000073.1"/>
</dbReference>
<dbReference type="SUPFAM" id="SSF47413">
    <property type="entry name" value="lambda repressor-like DNA-binding domains"/>
    <property type="match status" value="1"/>
</dbReference>
<sequence length="76" mass="8676">MQPATPPWILEARIRFGDRIRDARREADLTQDQLAELAGIHRTTLQDTEAGKTDPKFSLILRLARALRLPARDLMP</sequence>
<dbReference type="Gene3D" id="1.10.260.40">
    <property type="entry name" value="lambda repressor-like DNA-binding domains"/>
    <property type="match status" value="1"/>
</dbReference>
<dbReference type="Pfam" id="PF13560">
    <property type="entry name" value="HTH_31"/>
    <property type="match status" value="1"/>
</dbReference>
<evidence type="ECO:0000313" key="4">
    <source>
        <dbReference type="Proteomes" id="UP001500655"/>
    </source>
</evidence>
<dbReference type="InterPro" id="IPR050807">
    <property type="entry name" value="TransReg_Diox_bact_type"/>
</dbReference>
<evidence type="ECO:0000313" key="3">
    <source>
        <dbReference type="EMBL" id="GAA1779175.1"/>
    </source>
</evidence>
<dbReference type="InterPro" id="IPR010982">
    <property type="entry name" value="Lambda_DNA-bd_dom_sf"/>
</dbReference>
<dbReference type="SMART" id="SM00530">
    <property type="entry name" value="HTH_XRE"/>
    <property type="match status" value="1"/>
</dbReference>
<evidence type="ECO:0000256" key="1">
    <source>
        <dbReference type="ARBA" id="ARBA00023125"/>
    </source>
</evidence>
<evidence type="ECO:0000259" key="2">
    <source>
        <dbReference type="PROSITE" id="PS50943"/>
    </source>
</evidence>
<dbReference type="PROSITE" id="PS50943">
    <property type="entry name" value="HTH_CROC1"/>
    <property type="match status" value="1"/>
</dbReference>
<keyword evidence="4" id="KW-1185">Reference proteome</keyword>
<accession>A0ABN2L8E7</accession>
<dbReference type="EMBL" id="BAAALS010000073">
    <property type="protein sequence ID" value="GAA1779175.1"/>
    <property type="molecule type" value="Genomic_DNA"/>
</dbReference>
<dbReference type="InterPro" id="IPR001387">
    <property type="entry name" value="Cro/C1-type_HTH"/>
</dbReference>
<dbReference type="CDD" id="cd00093">
    <property type="entry name" value="HTH_XRE"/>
    <property type="match status" value="1"/>
</dbReference>